<dbReference type="InterPro" id="IPR024400">
    <property type="entry name" value="DUF2635"/>
</dbReference>
<dbReference type="Proteomes" id="UP000789704">
    <property type="component" value="Unassembled WGS sequence"/>
</dbReference>
<reference evidence="2" key="1">
    <citation type="submission" date="2021-04" db="EMBL/GenBank/DDBJ databases">
        <authorList>
            <person name="Vanwijnsberghe S."/>
        </authorList>
    </citation>
    <scope>NUCLEOTIDE SEQUENCE</scope>
    <source>
        <strain evidence="2">LMG 31841</strain>
    </source>
</reference>
<comment type="caution">
    <text evidence="2">The sequence shown here is derived from an EMBL/GenBank/DDBJ whole genome shotgun (WGS) entry which is preliminary data.</text>
</comment>
<evidence type="ECO:0000313" key="3">
    <source>
        <dbReference type="Proteomes" id="UP000789704"/>
    </source>
</evidence>
<evidence type="ECO:0008006" key="4">
    <source>
        <dbReference type="Google" id="ProtNLM"/>
    </source>
</evidence>
<keyword evidence="3" id="KW-1185">Reference proteome</keyword>
<dbReference type="Pfam" id="PF10948">
    <property type="entry name" value="DUF2635"/>
    <property type="match status" value="1"/>
</dbReference>
<dbReference type="EMBL" id="CAJQZC010000006">
    <property type="protein sequence ID" value="CAG4906107.1"/>
    <property type="molecule type" value="Genomic_DNA"/>
</dbReference>
<dbReference type="AlphaFoldDB" id="A0A9N8X2M5"/>
<dbReference type="RefSeq" id="WP_228879294.1">
    <property type="nucleotide sequence ID" value="NZ_CAJQZC010000006.1"/>
</dbReference>
<proteinExistence type="predicted"/>
<evidence type="ECO:0000256" key="1">
    <source>
        <dbReference type="SAM" id="MobiDB-lite"/>
    </source>
</evidence>
<sequence length="81" mass="8627">MAKTMYVKPGEGRVVPDPERGDELPANGRTVPRNVYWRRRVAALDVIECDPPAVVPAAASVVTPAKTVTPVTGDTDNKGAQ</sequence>
<protein>
    <recommendedName>
        <fullName evidence="4">DUF2635 domain-containing protein</fullName>
    </recommendedName>
</protein>
<accession>A0A9N8X2M5</accession>
<feature type="compositionally biased region" description="Basic and acidic residues" evidence="1">
    <location>
        <begin position="10"/>
        <end position="23"/>
    </location>
</feature>
<name>A0A9N8X2M5_9BURK</name>
<evidence type="ECO:0000313" key="2">
    <source>
        <dbReference type="EMBL" id="CAG4906107.1"/>
    </source>
</evidence>
<gene>
    <name evidence="2" type="ORF">LMG31841_03524</name>
</gene>
<feature type="region of interest" description="Disordered" evidence="1">
    <location>
        <begin position="1"/>
        <end position="29"/>
    </location>
</feature>
<organism evidence="2 3">
    <name type="scientific">Paraburkholderia saeva</name>
    <dbReference type="NCBI Taxonomy" id="2777537"/>
    <lineage>
        <taxon>Bacteria</taxon>
        <taxon>Pseudomonadati</taxon>
        <taxon>Pseudomonadota</taxon>
        <taxon>Betaproteobacteria</taxon>
        <taxon>Burkholderiales</taxon>
        <taxon>Burkholderiaceae</taxon>
        <taxon>Paraburkholderia</taxon>
    </lineage>
</organism>